<dbReference type="PANTHER" id="PTHR47129:SF1">
    <property type="entry name" value="NMRA-LIKE DOMAIN-CONTAINING PROTEIN"/>
    <property type="match status" value="1"/>
</dbReference>
<evidence type="ECO:0000313" key="3">
    <source>
        <dbReference type="Proteomes" id="UP000886814"/>
    </source>
</evidence>
<accession>A0A9D1PDB4</accession>
<dbReference type="InterPro" id="IPR036291">
    <property type="entry name" value="NAD(P)-bd_dom_sf"/>
</dbReference>
<protein>
    <submittedName>
        <fullName evidence="2">NmrA family NAD(P)-binding protein</fullName>
    </submittedName>
</protein>
<dbReference type="InterPro" id="IPR052718">
    <property type="entry name" value="NmrA-type_oxidoreductase"/>
</dbReference>
<dbReference type="InterPro" id="IPR008030">
    <property type="entry name" value="NmrA-like"/>
</dbReference>
<sequence length="292" mass="32436">MVLVTGAGGQVGRSLIQALSAKGISVRAWIHREEQKESVLSSGASEIYIGDLALKENATKAMKGTDTVFFICNTANPREDEIGAHLIRTAKELGNITFIYHSVLHSLLSDMPHHDRKRKVEKTLIDSGIPYVILQPGVFMQMLLPSIRSVKNGDPFVQKFYASRQTKMSFVDMKDYAEAAARIIASGTFTYGTYEFCSNDPCSLTDMENILSQLTGRTVTSAFISDEDFLENSHMSPDSYAGQTLLTMFRHYNKSSFCGNSFTITQILDRNPVSVRDYLAENLETAKSRSSI</sequence>
<dbReference type="PANTHER" id="PTHR47129">
    <property type="entry name" value="QUINONE OXIDOREDUCTASE 2"/>
    <property type="match status" value="1"/>
</dbReference>
<dbReference type="SUPFAM" id="SSF51735">
    <property type="entry name" value="NAD(P)-binding Rossmann-fold domains"/>
    <property type="match status" value="1"/>
</dbReference>
<proteinExistence type="predicted"/>
<dbReference type="AlphaFoldDB" id="A0A9D1PDB4"/>
<reference evidence="2" key="2">
    <citation type="submission" date="2021-04" db="EMBL/GenBank/DDBJ databases">
        <authorList>
            <person name="Gilroy R."/>
        </authorList>
    </citation>
    <scope>NUCLEOTIDE SEQUENCE</scope>
    <source>
        <strain evidence="2">CHK195-9823</strain>
    </source>
</reference>
<evidence type="ECO:0000259" key="1">
    <source>
        <dbReference type="Pfam" id="PF05368"/>
    </source>
</evidence>
<evidence type="ECO:0000313" key="2">
    <source>
        <dbReference type="EMBL" id="HIV39003.1"/>
    </source>
</evidence>
<dbReference type="Gene3D" id="3.90.25.10">
    <property type="entry name" value="UDP-galactose 4-epimerase, domain 1"/>
    <property type="match status" value="1"/>
</dbReference>
<comment type="caution">
    <text evidence="2">The sequence shown here is derived from an EMBL/GenBank/DDBJ whole genome shotgun (WGS) entry which is preliminary data.</text>
</comment>
<organism evidence="2 3">
    <name type="scientific">Candidatus Blautia stercorigallinarum</name>
    <dbReference type="NCBI Taxonomy" id="2838501"/>
    <lineage>
        <taxon>Bacteria</taxon>
        <taxon>Bacillati</taxon>
        <taxon>Bacillota</taxon>
        <taxon>Clostridia</taxon>
        <taxon>Lachnospirales</taxon>
        <taxon>Lachnospiraceae</taxon>
        <taxon>Blautia</taxon>
    </lineage>
</organism>
<dbReference type="Pfam" id="PF05368">
    <property type="entry name" value="NmrA"/>
    <property type="match status" value="1"/>
</dbReference>
<dbReference type="Proteomes" id="UP000886814">
    <property type="component" value="Unassembled WGS sequence"/>
</dbReference>
<reference evidence="2" key="1">
    <citation type="journal article" date="2021" name="PeerJ">
        <title>Extensive microbial diversity within the chicken gut microbiome revealed by metagenomics and culture.</title>
        <authorList>
            <person name="Gilroy R."/>
            <person name="Ravi A."/>
            <person name="Getino M."/>
            <person name="Pursley I."/>
            <person name="Horton D.L."/>
            <person name="Alikhan N.F."/>
            <person name="Baker D."/>
            <person name="Gharbi K."/>
            <person name="Hall N."/>
            <person name="Watson M."/>
            <person name="Adriaenssens E.M."/>
            <person name="Foster-Nyarko E."/>
            <person name="Jarju S."/>
            <person name="Secka A."/>
            <person name="Antonio M."/>
            <person name="Oren A."/>
            <person name="Chaudhuri R.R."/>
            <person name="La Ragione R."/>
            <person name="Hildebrand F."/>
            <person name="Pallen M.J."/>
        </authorList>
    </citation>
    <scope>NUCLEOTIDE SEQUENCE</scope>
    <source>
        <strain evidence="2">CHK195-9823</strain>
    </source>
</reference>
<feature type="domain" description="NmrA-like" evidence="1">
    <location>
        <begin position="2"/>
        <end position="256"/>
    </location>
</feature>
<dbReference type="EMBL" id="DXIQ01000051">
    <property type="protein sequence ID" value="HIV39003.1"/>
    <property type="molecule type" value="Genomic_DNA"/>
</dbReference>
<dbReference type="Gene3D" id="3.40.50.720">
    <property type="entry name" value="NAD(P)-binding Rossmann-like Domain"/>
    <property type="match status" value="1"/>
</dbReference>
<name>A0A9D1PDB4_9FIRM</name>
<gene>
    <name evidence="2" type="ORF">H9747_08405</name>
</gene>